<reference evidence="3" key="1">
    <citation type="submission" date="2018-05" db="EMBL/GenBank/DDBJ databases">
        <title>Draft genome of Mucuna pruriens seed.</title>
        <authorList>
            <person name="Nnadi N.E."/>
            <person name="Vos R."/>
            <person name="Hasami M.H."/>
            <person name="Devisetty U.K."/>
            <person name="Aguiy J.C."/>
        </authorList>
    </citation>
    <scope>NUCLEOTIDE SEQUENCE [LARGE SCALE GENOMIC DNA]</scope>
    <source>
        <strain evidence="3">JCA_2017</strain>
    </source>
</reference>
<evidence type="ECO:0000313" key="4">
    <source>
        <dbReference type="Proteomes" id="UP000257109"/>
    </source>
</evidence>
<accession>A0A371FWD8</accession>
<proteinExistence type="predicted"/>
<keyword evidence="1" id="KW-0175">Coiled coil</keyword>
<protein>
    <recommendedName>
        <fullName evidence="2">DUF7745 domain-containing protein</fullName>
    </recommendedName>
</protein>
<dbReference type="InterPro" id="IPR056647">
    <property type="entry name" value="DUF7745"/>
</dbReference>
<feature type="domain" description="DUF7745" evidence="2">
    <location>
        <begin position="56"/>
        <end position="171"/>
    </location>
</feature>
<dbReference type="AlphaFoldDB" id="A0A371FWD8"/>
<dbReference type="EMBL" id="QJKJ01007651">
    <property type="protein sequence ID" value="RDX82373.1"/>
    <property type="molecule type" value="Genomic_DNA"/>
</dbReference>
<evidence type="ECO:0000256" key="1">
    <source>
        <dbReference type="SAM" id="Coils"/>
    </source>
</evidence>
<dbReference type="Proteomes" id="UP000257109">
    <property type="component" value="Unassembled WGS sequence"/>
</dbReference>
<evidence type="ECO:0000259" key="2">
    <source>
        <dbReference type="Pfam" id="PF24924"/>
    </source>
</evidence>
<keyword evidence="4" id="KW-1185">Reference proteome</keyword>
<dbReference type="PANTHER" id="PTHR48154">
    <property type="entry name" value="PROTEIN, PUTATIVE-RELATED"/>
    <property type="match status" value="1"/>
</dbReference>
<feature type="non-terminal residue" evidence="3">
    <location>
        <position position="1"/>
    </location>
</feature>
<name>A0A371FWD8_MUCPR</name>
<feature type="coiled-coil region" evidence="1">
    <location>
        <begin position="209"/>
        <end position="236"/>
    </location>
</feature>
<dbReference type="Pfam" id="PF24924">
    <property type="entry name" value="DUF7745"/>
    <property type="match status" value="1"/>
</dbReference>
<evidence type="ECO:0000313" key="3">
    <source>
        <dbReference type="EMBL" id="RDX82373.1"/>
    </source>
</evidence>
<dbReference type="PANTHER" id="PTHR48154:SF1">
    <property type="entry name" value="PROTEIN, PUTATIVE-RELATED"/>
    <property type="match status" value="1"/>
</dbReference>
<organism evidence="3 4">
    <name type="scientific">Mucuna pruriens</name>
    <name type="common">Velvet bean</name>
    <name type="synonym">Dolichos pruriens</name>
    <dbReference type="NCBI Taxonomy" id="157652"/>
    <lineage>
        <taxon>Eukaryota</taxon>
        <taxon>Viridiplantae</taxon>
        <taxon>Streptophyta</taxon>
        <taxon>Embryophyta</taxon>
        <taxon>Tracheophyta</taxon>
        <taxon>Spermatophyta</taxon>
        <taxon>Magnoliopsida</taxon>
        <taxon>eudicotyledons</taxon>
        <taxon>Gunneridae</taxon>
        <taxon>Pentapetalae</taxon>
        <taxon>rosids</taxon>
        <taxon>fabids</taxon>
        <taxon>Fabales</taxon>
        <taxon>Fabaceae</taxon>
        <taxon>Papilionoideae</taxon>
        <taxon>50 kb inversion clade</taxon>
        <taxon>NPAAA clade</taxon>
        <taxon>indigoferoid/millettioid clade</taxon>
        <taxon>Phaseoleae</taxon>
        <taxon>Mucuna</taxon>
    </lineage>
</organism>
<gene>
    <name evidence="3" type="ORF">CR513_36848</name>
</gene>
<comment type="caution">
    <text evidence="3">The sequence shown here is derived from an EMBL/GenBank/DDBJ whole genome shotgun (WGS) entry which is preliminary data.</text>
</comment>
<sequence length="298" mass="34653">MPVVTPTLNREVASWSRQMTTLLGNILESRAQIIAWHCTRTLVARELKGPWRRVPEEKYGKILRLLKIKVKSDALATLMQFYDVLLRCFTFKDFQLAPTLEEYEHILGMPIDESSVYFHKGYLLSWGAVARLLKRPEAELIEVKRARNGVEGLPQGYLEGEMSRYKEVAETKENLALNELVEERRMGEEKEQKAQATIAELWEEITARKSQYQELSIQAEMKIQSAEEDAEHWKDRYALDKLPRSLRTVEAMIDPFRTLPEIFEFVKECRTVTSVVISHPYGTRAKTRQMENAMETLK</sequence>